<accession>A0A428RLQ2</accession>
<evidence type="ECO:0000313" key="6">
    <source>
        <dbReference type="EMBL" id="RSL78456.1"/>
    </source>
</evidence>
<evidence type="ECO:0000259" key="4">
    <source>
        <dbReference type="Pfam" id="PF24809"/>
    </source>
</evidence>
<dbReference type="Pfam" id="PF24883">
    <property type="entry name" value="NPHP3_N"/>
    <property type="match status" value="1"/>
</dbReference>
<dbReference type="SUPFAM" id="SSF52540">
    <property type="entry name" value="P-loop containing nucleoside triphosphate hydrolases"/>
    <property type="match status" value="1"/>
</dbReference>
<keyword evidence="1" id="KW-0677">Repeat</keyword>
<dbReference type="Pfam" id="PF24809">
    <property type="entry name" value="DUF7708"/>
    <property type="match status" value="1"/>
</dbReference>
<dbReference type="InterPro" id="IPR056125">
    <property type="entry name" value="DUF7708"/>
</dbReference>
<reference evidence="6 7" key="1">
    <citation type="submission" date="2017-06" db="EMBL/GenBank/DDBJ databases">
        <title>Comparative genomic analysis of Ambrosia Fusariam Clade fungi.</title>
        <authorList>
            <person name="Stajich J.E."/>
            <person name="Carrillo J."/>
            <person name="Kijimoto T."/>
            <person name="Eskalen A."/>
            <person name="O'Donnell K."/>
            <person name="Kasson M."/>
        </authorList>
    </citation>
    <scope>NUCLEOTIDE SEQUENCE [LARGE SCALE GENOMIC DNA]</scope>
    <source>
        <strain evidence="6 7">NRRL62606</strain>
    </source>
</reference>
<proteinExistence type="predicted"/>
<dbReference type="EMBL" id="NKCL01000208">
    <property type="protein sequence ID" value="RSL78456.1"/>
    <property type="molecule type" value="Genomic_DNA"/>
</dbReference>
<dbReference type="PROSITE" id="PS50088">
    <property type="entry name" value="ANK_REPEAT"/>
    <property type="match status" value="1"/>
</dbReference>
<dbReference type="SMART" id="SM00248">
    <property type="entry name" value="ANK"/>
    <property type="match status" value="8"/>
</dbReference>
<dbReference type="Pfam" id="PF12796">
    <property type="entry name" value="Ank_2"/>
    <property type="match status" value="2"/>
</dbReference>
<dbReference type="AlphaFoldDB" id="A0A428RLQ2"/>
<dbReference type="PROSITE" id="PS50297">
    <property type="entry name" value="ANK_REP_REGION"/>
    <property type="match status" value="1"/>
</dbReference>
<evidence type="ECO:0000313" key="7">
    <source>
        <dbReference type="Proteomes" id="UP000287972"/>
    </source>
</evidence>
<name>A0A428RLQ2_9HYPO</name>
<dbReference type="Gene3D" id="3.40.50.300">
    <property type="entry name" value="P-loop containing nucleotide triphosphate hydrolases"/>
    <property type="match status" value="1"/>
</dbReference>
<feature type="domain" description="DUF7708" evidence="4">
    <location>
        <begin position="129"/>
        <end position="266"/>
    </location>
</feature>
<feature type="repeat" description="ANK" evidence="2">
    <location>
        <begin position="887"/>
        <end position="916"/>
    </location>
</feature>
<feature type="region of interest" description="Disordered" evidence="3">
    <location>
        <begin position="1"/>
        <end position="37"/>
    </location>
</feature>
<dbReference type="Proteomes" id="UP000287972">
    <property type="component" value="Unassembled WGS sequence"/>
</dbReference>
<organism evidence="6 7">
    <name type="scientific">Fusarium floridanum</name>
    <dbReference type="NCBI Taxonomy" id="1325733"/>
    <lineage>
        <taxon>Eukaryota</taxon>
        <taxon>Fungi</taxon>
        <taxon>Dikarya</taxon>
        <taxon>Ascomycota</taxon>
        <taxon>Pezizomycotina</taxon>
        <taxon>Sordariomycetes</taxon>
        <taxon>Hypocreomycetidae</taxon>
        <taxon>Hypocreales</taxon>
        <taxon>Nectriaceae</taxon>
        <taxon>Fusarium</taxon>
        <taxon>Fusarium solani species complex</taxon>
    </lineage>
</organism>
<evidence type="ECO:0000256" key="1">
    <source>
        <dbReference type="ARBA" id="ARBA00022737"/>
    </source>
</evidence>
<evidence type="ECO:0000256" key="2">
    <source>
        <dbReference type="PROSITE-ProRule" id="PRU00023"/>
    </source>
</evidence>
<feature type="compositionally biased region" description="Polar residues" evidence="3">
    <location>
        <begin position="1"/>
        <end position="19"/>
    </location>
</feature>
<evidence type="ECO:0000259" key="5">
    <source>
        <dbReference type="Pfam" id="PF24883"/>
    </source>
</evidence>
<dbReference type="PANTHER" id="PTHR10039:SF15">
    <property type="entry name" value="NACHT DOMAIN-CONTAINING PROTEIN"/>
    <property type="match status" value="1"/>
</dbReference>
<protein>
    <submittedName>
        <fullName evidence="6">Uncharacterized protein</fullName>
    </submittedName>
</protein>
<dbReference type="Gene3D" id="1.25.40.20">
    <property type="entry name" value="Ankyrin repeat-containing domain"/>
    <property type="match status" value="2"/>
</dbReference>
<gene>
    <name evidence="6" type="ORF">CEP51_008200</name>
</gene>
<feature type="domain" description="Nephrocystin 3-like N-terminal" evidence="5">
    <location>
        <begin position="340"/>
        <end position="510"/>
    </location>
</feature>
<evidence type="ECO:0000256" key="3">
    <source>
        <dbReference type="SAM" id="MobiDB-lite"/>
    </source>
</evidence>
<keyword evidence="2" id="KW-0040">ANK repeat</keyword>
<keyword evidence="7" id="KW-1185">Reference proteome</keyword>
<comment type="caution">
    <text evidence="6">The sequence shown here is derived from an EMBL/GenBank/DDBJ whole genome shotgun (WGS) entry which is preliminary data.</text>
</comment>
<dbReference type="InterPro" id="IPR056884">
    <property type="entry name" value="NPHP3-like_N"/>
</dbReference>
<dbReference type="InterPro" id="IPR036770">
    <property type="entry name" value="Ankyrin_rpt-contain_sf"/>
</dbReference>
<dbReference type="InterPro" id="IPR002110">
    <property type="entry name" value="Ankyrin_rpt"/>
</dbReference>
<dbReference type="InterPro" id="IPR027417">
    <property type="entry name" value="P-loop_NTPase"/>
</dbReference>
<dbReference type="PANTHER" id="PTHR10039">
    <property type="entry name" value="AMELOGENIN"/>
    <property type="match status" value="1"/>
</dbReference>
<sequence length="1252" mass="140381">MTTTALHIQQKSSFLNNNPMARPKLVNPPKSKDDAPSFSVVACPETQAEQQSKSSLWDEAMKKLLEDDKAWINGNSREFLDSSGPGIRGIIALVDEKRQECEAKRWTTVKVFKTTISLSDLASNSITWLNKFKEVGDTIVQYDPGHAALPWAATRFILQSAISYQEHMAFSLISIEKTTRIVHRCQIYELLYNCGTLDAQVVGGLEKALVDLYASLLHVLARVGKFLCKDTANRSLYAVLRPTEGTDLLSELEKLENEVIKEASVCESKRSAESDSKSREQVQKLQCLLKLEEPVLRIDENVQKVLEKMEMNELIHILDWISPLEYNQPHQRVKEARTKGTCNWIVEQPKFYEWQSESSSITFWLQGFAGTGKTFITSRVIDLVAETLQSKRNHEGFAYFYCNQTEPTRRQALLVLRSFIRQLSSPKSMSGHLDPKLKQLYLDSRLNGAGWTLDLCKEILVHLFNLYPHTTIILDALDECETEERRLLLNIFDWASKSSSRPVKIFISSRPEADIRQRLVHLSNLEISAKNNGHDIADFIKQSSENEGLWNIALAGNPVLKEEIVQTLIEKSDGKFQWARLQIDQLRVIDHVKDLRARLGKLPKDLKSSYDEIYQRILDRPEYSRVRTLRALKWVMVAPFPLSTEQLLDAIRVDPYAEEIDEPGEVTEEQLIGWCANLLFLDKTQNYNVPTPAVWRPCHLSVVEYLEEQFAIPTAHMFVTMALLFLLISQPDKTEKEELVVQYHARRYWMVFVQKYDKPSIDFNLAPYDKLVAMLKRFLGSPTQSSDAYNRWAQLVDSVGLQSGVLANKEFLGSSSPLFGVCVYPVFYPLRDWWESDDVEFDPLVLNQDGENLLTMAVMSDCMSICESLVRRGVQVNPEKHGECFGSPLVAAANNGNTHMVEFLLERGAQVNLLLQGGQFGSALSAARSTSMCQLFIDRGADVNLQLHAGAYGSALASVAFYGSQAKATLLINNGADVNLPLSHGNYGNALIAASYMQQLDMGRLLVKHGADANQLPPTSIYGSALIAACHSFNASPAMIEFLIENGAEVNATPKAGLYGSALASVIRNEFLRIERDSRIDLLIEHGTDVNLVLPTGFYGSALISAASTDFAVFMYLIEKGADIHLYTPHGCYGSLLIAAMQSHSTKLVEFLLDQGVEVDQIPDGEDVVFGTALIAGAYWGFTSGVQMLLDAGAQANLRTEVGRFGNTLAAARADLTDEEGFFKDTPWYDDEDRDEWKSEVEELLLKYGATE</sequence>
<dbReference type="SUPFAM" id="SSF48403">
    <property type="entry name" value="Ankyrin repeat"/>
    <property type="match status" value="1"/>
</dbReference>